<name>A0A1Q8CR90_9PSEU</name>
<sequence length="254" mass="28369">MAVAKRAAERVLWARIAMRRKLEARAGLIRPLPADMPDTDVLRDADAWRAAVEECKRLRLPLHRDVPKNWDALGAVGTVLRTVGREAAVLDAGTARYSAILPWLRLYGLCDLVGNNLEFGADVRRDGVLFRYGDITATDFPDHRFDAVTCMSVIEHGVPIEPFLAESARIIRPGGVLVVATDYDQDPPDTSGLTAYGKPVHIFSPDEIRDLVAAAARHGLRLRGELALEHSERPVHWNRTRLSYTFIRLAFDRT</sequence>
<keyword evidence="3" id="KW-1185">Reference proteome</keyword>
<dbReference type="InterPro" id="IPR029063">
    <property type="entry name" value="SAM-dependent_MTases_sf"/>
</dbReference>
<proteinExistence type="predicted"/>
<accession>A0A1Q8CR90</accession>
<dbReference type="AlphaFoldDB" id="A0A1Q8CR90"/>
<dbReference type="CDD" id="cd02440">
    <property type="entry name" value="AdoMet_MTases"/>
    <property type="match status" value="1"/>
</dbReference>
<dbReference type="SUPFAM" id="SSF53335">
    <property type="entry name" value="S-adenosyl-L-methionine-dependent methyltransferases"/>
    <property type="match status" value="1"/>
</dbReference>
<dbReference type="EMBL" id="MSIE01000024">
    <property type="protein sequence ID" value="OLF16886.1"/>
    <property type="molecule type" value="Genomic_DNA"/>
</dbReference>
<reference evidence="2 3" key="1">
    <citation type="submission" date="2016-12" db="EMBL/GenBank/DDBJ databases">
        <title>The draft genome sequence of Actinophytocola sp. 11-183.</title>
        <authorList>
            <person name="Wang W."/>
            <person name="Yuan L."/>
        </authorList>
    </citation>
    <scope>NUCLEOTIDE SEQUENCE [LARGE SCALE GENOMIC DNA]</scope>
    <source>
        <strain evidence="2 3">11-183</strain>
    </source>
</reference>
<dbReference type="Gene3D" id="3.40.50.150">
    <property type="entry name" value="Vaccinia Virus protein VP39"/>
    <property type="match status" value="1"/>
</dbReference>
<evidence type="ECO:0000313" key="3">
    <source>
        <dbReference type="Proteomes" id="UP000185596"/>
    </source>
</evidence>
<dbReference type="GO" id="GO:0008757">
    <property type="term" value="F:S-adenosylmethionine-dependent methyltransferase activity"/>
    <property type="evidence" value="ECO:0007669"/>
    <property type="project" value="InterPro"/>
</dbReference>
<dbReference type="Proteomes" id="UP000185596">
    <property type="component" value="Unassembled WGS sequence"/>
</dbReference>
<organism evidence="2 3">
    <name type="scientific">Actinophytocola xanthii</name>
    <dbReference type="NCBI Taxonomy" id="1912961"/>
    <lineage>
        <taxon>Bacteria</taxon>
        <taxon>Bacillati</taxon>
        <taxon>Actinomycetota</taxon>
        <taxon>Actinomycetes</taxon>
        <taxon>Pseudonocardiales</taxon>
        <taxon>Pseudonocardiaceae</taxon>
    </lineage>
</organism>
<feature type="domain" description="Methyltransferase type 11" evidence="1">
    <location>
        <begin position="110"/>
        <end position="179"/>
    </location>
</feature>
<dbReference type="STRING" id="1912961.BU204_14375"/>
<gene>
    <name evidence="2" type="ORF">BU204_14375</name>
</gene>
<evidence type="ECO:0000313" key="2">
    <source>
        <dbReference type="EMBL" id="OLF16886.1"/>
    </source>
</evidence>
<comment type="caution">
    <text evidence="2">The sequence shown here is derived from an EMBL/GenBank/DDBJ whole genome shotgun (WGS) entry which is preliminary data.</text>
</comment>
<protein>
    <recommendedName>
        <fullName evidence="1">Methyltransferase type 11 domain-containing protein</fullName>
    </recommendedName>
</protein>
<evidence type="ECO:0000259" key="1">
    <source>
        <dbReference type="Pfam" id="PF08241"/>
    </source>
</evidence>
<dbReference type="Pfam" id="PF08241">
    <property type="entry name" value="Methyltransf_11"/>
    <property type="match status" value="1"/>
</dbReference>
<dbReference type="InterPro" id="IPR013216">
    <property type="entry name" value="Methyltransf_11"/>
</dbReference>